<name>A0A075UWR8_9PSEU</name>
<feature type="region of interest" description="Disordered" evidence="1">
    <location>
        <begin position="1350"/>
        <end position="1370"/>
    </location>
</feature>
<feature type="compositionally biased region" description="Low complexity" evidence="1">
    <location>
        <begin position="758"/>
        <end position="782"/>
    </location>
</feature>
<dbReference type="PANTHER" id="PTHR24216">
    <property type="entry name" value="PAXILLIN-RELATED"/>
    <property type="match status" value="1"/>
</dbReference>
<feature type="domain" description="Tox-PL" evidence="3">
    <location>
        <begin position="2890"/>
        <end position="2991"/>
    </location>
</feature>
<feature type="compositionally biased region" description="Pro residues" evidence="1">
    <location>
        <begin position="443"/>
        <end position="455"/>
    </location>
</feature>
<dbReference type="EMBL" id="CP008953">
    <property type="protein sequence ID" value="AIG74625.1"/>
    <property type="molecule type" value="Genomic_DNA"/>
</dbReference>
<keyword evidence="2" id="KW-0472">Membrane</keyword>
<feature type="compositionally biased region" description="Basic and acidic residues" evidence="1">
    <location>
        <begin position="2038"/>
        <end position="2047"/>
    </location>
</feature>
<feature type="compositionally biased region" description="Pro residues" evidence="1">
    <location>
        <begin position="946"/>
        <end position="959"/>
    </location>
</feature>
<evidence type="ECO:0000259" key="4">
    <source>
        <dbReference type="Pfam" id="PF25547"/>
    </source>
</evidence>
<sequence length="3235" mass="342148">MSGEGDIREPGGDLWNAVLTEGGYAKDSLWPPDSETAARAMATAWKDGAAALKTAVDSSNLIAQGLRTSWPDPNGYALYDGITRINNGTLEGQGGVREVPPAMEGLGKAYDGYAEILDFVKTQIRETISYHSFIYSHLDDGGSLLNPGGEAAQRFFARAVAKNIAELVTAAAALITDPDSAPAATPKIANPGFVGGIYDGLVNLAKMMGGLIGYADGPFGGSSWSLSNAVLAWGGMAKLGAAVQAYTHGLGWVDLVVGLPGGERGELGGVLLDFGKQFIHYGEWGEDPGHALGGTLVNVAALVGLRGAGSVTRAAGAGISRAGAAASRVSGLSGVGKVVSGAGARLGRGGEALVKVPTVTELAIRNAPHALEKVRSVVRGDRGISAETAAQVIRNPLGPLPGSVGESLARHAGPGADVPVARPHDTGGNSPRDPDSGVAGPGGRPPHTPDPPSTPPKQSLAAEPPHAGQPARNADLAETPGPGGRPEHHAPNGPGDKPPPPPSPQRQESPVKAGHPPTNVFDTVGMHELANGKLGEAGRAGAAEAHASGRWKGDPPPEVPRGVEPSTPNTGKADNPSGPPSDNAAAHPVHRERPPANTERLGDQGKQGQPPAKSLTPRGGDNGRTVPQHSSHEGGRAPGEHADGDGPRHGDDGPPVNPRDVLRLDDLARGKLGEAGHVGIEEARASGQWKGDGEPGPRRPGDSPEEGTPGSPDRTPDEPPPSGPGGSGRARTDDGSGPAPETGGGSVATAVLDPVTPALQRAAEQSAAGARAEAPVARAEPAQPVHSTRSSPSPATARLAEQATIGDVISGAPKPLPHPEAEPLTVKPDPDKVRSGEAGGLPRVTDPRLPAIGDPVRPPTSFPSRPVVGTPPAPVVGFPPPATVDFPRPPGEVRNPPGRTTVPVAPVGPDRPVYPEPPRVPERPLELPAVPDRVADPVSPLTPGGPDRPPVEIVPPVDPPDVTVRPVDPAPVELPLLPDESVPVLPSANPPWPGAPVTSPPPRPSAVPEHAVPAWPVEIPSRHQPIAPDFPLGPREDQPSVVPPEIRELLTETERDLLDALAAAGVNIAFILERVLTELTGKPGIPNRIGLPDRLASLTDAQRAAFRERLEGILDAQPVRPRPATEGKPKPEYQILGSPEGLWFPYTISLNSDTITAYDKAVREHEELLEQLMWAAGFLPPEEVEKLLEATGDLPRLKELLRNLRDNVQSALVAAWELAAKGPRGVVIEGVREPVFSAEGELLGTIDIKARLADGTEVWVTVGRLAGPSEKDAANLLDSAAKSVAPSSAAVKRYFVLSAPASLEGTAGIKQVAGDLGALGFDAVLPHGRESRVPDELPLLDPFFARNVRPRHPQRHEPHPARPAAPARPADLPDELIPLWEELKAREQRALADLAATVGPKAGRYALANFVTWLAQEKGLSRDVSASLAEWLARVPPPDNLPPKFVPAWHKMPVDVQQAFAKLIETKGLQVALSEFNNRIGELTSVRGTPLQRVADLDAARFDILRRLFTEQVTPTSAAEMGRTLFFHDVRPILDRWLVLHQVIDRLAGHGVTNVAELYEELHRNLRLTFEKLTGLDPAGKIAAKDVGGNPENLRGFEATLRSALRLADLSHTDPERLARLGLPGLKIIALDRKIYRPNGEELSDIDILGELTDGTRVWIEVKRSKLDYGTKRYEDDLAVKLRNQGAHEDFTARPTKLFVLFASKVDVPYAKQVISDGAYAVLHLDPLQNVDLVAKSKPALPIRWNQGRRDQLFAAGLADMDLQAPFGPLGGKRQKHPQRQWPHPERPPSSVKATTVPAARTSEPSLPSRPTQVPAKVWKQLSADGQAAMAKAAASGHSDIVRLLGAHAAELAGARKHPQPRRIPKLLASLTPEQHRDLASALDRAAAEAAKARPARPAPPLGSGWTSIEIRGAAVAAPARPELEGELARAFSQAVEAAGLTVLAEYVRSSIVAGDGDQRFTVVAEVGDWLGDRAALWSVSARGPVGDPARNVLRIVVSARLAPGAVPRALAHALAAGAADLADGGSATPGYLDPEGDLDRRPELTPTDRGHLAQVVVLDREFQRTALNPPARARTRKAIVELLGRLGLDPNQSGSDYRIAALAGEPGRWEVRRHLPPKVTDGYLATKTHAVTGLYTSVLPSGISAGVFMMLGSGGGGIAWAVFGLVNALLGAGMARKWEIAKDEQVAKGRVYDATARRIDAGAASAGQVRGHLAQVGVPAHHGPSAPSERQAGLARLGPRPDLAQSLGKHVRRFALPPLTGAGVGIGVGIPLGLTGASVLSIAALAGVAALLQPLAERRRTQIQKGEELRKIDDNARELDHLLAAYDVQVYVDLAKRLGLDPGPEPKSLSLAHRDPKPLGLGKAANTPDILPYFSEIVRRTFRGTAAGTLDQSAFLARHLTLFESMFAYGAGRSLATLFIAVWQLNKLDQTELEHTVARRTFDERQLRYLASPQVAKEREGILKLAESAVGPRPGFWGRLRDAAVLFGSPKPPRTEPRSVSTSDEAAIRPGFASKADFMKAYTRVSAIGAAATVGAVELSGASPALAVSAVAVAAAGPVIGWRKWWHRKAELEASDKNIAATNQQKADKRAAEQAETERFVTAKVTMSAEAVAAEARRADRPAVLGLAPKAFDAMRQVAAFMAARPPEKPPTPLRNLKPLEIAEYLWPNLDWAAPYEAALLEARRSIAAESTRLDTTKDWGDYETIGARRLAVVELARLADRVVTLLEHYRRSGNGEPVWVGNADLNNAIVSYQRLSSADWAKATQEPAPDWPSGPGKTSAAAALPAPWSSPPILDTLDWPASTGWGTVPRGAGSWLPTWRNRTAASASSQADFSKLAKATPLTSSPSIHDGSVRRADAERLIAAEFPELPKTNPNGHSPDAERDGYRTNCTKAVVAFVLRLRGEEVTAGPVLPEEAATLAYVSDRLGGVWETGHGVSYDSVIAAMNSRPVGAMAVIDIVHTGDDGLAREHVALVVRRPYGIVFLDPQTGWLLKLPERPVALALLPFTDVPFESAAKGLSGLSSRRLAALGLPGLKIEKTVELVAGLDLHGRLADGTEVRVFARGAVSPDSRPFDRGVVPPGGKVVYLYVGAEGKPADGFLEAGADLVLRYGGSPDFELIADADPASPGAPARYGPFHRLESTSQNAGVAGMQSASREIWGRAPVYGDSAPVVQAYRGPLPEGRRGVEFWTDIKPKWHGTNVAMRAWYPTQGVRIEDDFAKLEVVVTKNTQTEE</sequence>
<dbReference type="PANTHER" id="PTHR24216:SF65">
    <property type="entry name" value="PAXILLIN-LIKE PROTEIN 1"/>
    <property type="match status" value="1"/>
</dbReference>
<keyword evidence="2" id="KW-0812">Transmembrane</keyword>
<evidence type="ECO:0000313" key="5">
    <source>
        <dbReference type="EMBL" id="AIG74625.1"/>
    </source>
</evidence>
<feature type="compositionally biased region" description="Polar residues" evidence="1">
    <location>
        <begin position="785"/>
        <end position="794"/>
    </location>
</feature>
<keyword evidence="2" id="KW-1133">Transmembrane helix</keyword>
<dbReference type="KEGG" id="aja:AJAP_08625"/>
<feature type="compositionally biased region" description="Low complexity" evidence="1">
    <location>
        <begin position="960"/>
        <end position="971"/>
    </location>
</feature>
<evidence type="ECO:0000256" key="1">
    <source>
        <dbReference type="SAM" id="MobiDB-lite"/>
    </source>
</evidence>
<feature type="compositionally biased region" description="Basic and acidic residues" evidence="1">
    <location>
        <begin position="660"/>
        <end position="684"/>
    </location>
</feature>
<gene>
    <name evidence="5" type="ORF">AJAP_08625</name>
</gene>
<dbReference type="STRING" id="208439.AJAP_08625"/>
<reference evidence="5 6" key="1">
    <citation type="journal article" date="2014" name="J. Biotechnol.">
        <title>Complete genome sequence of the actinobacterium Amycolatopsis japonica MG417-CF17(T) (=DSM 44213T) producing (S,S)-N,N'-ethylenediaminedisuccinic acid.</title>
        <authorList>
            <person name="Stegmann E."/>
            <person name="Albersmeier A."/>
            <person name="Spohn M."/>
            <person name="Gert H."/>
            <person name="Weber T."/>
            <person name="Wohlleben W."/>
            <person name="Kalinowski J."/>
            <person name="Ruckert C."/>
        </authorList>
    </citation>
    <scope>NUCLEOTIDE SEQUENCE [LARGE SCALE GENOMIC DNA]</scope>
    <source>
        <strain evidence="6">MG417-CF17 (DSM 44213)</strain>
    </source>
</reference>
<feature type="region of interest" description="Disordered" evidence="1">
    <location>
        <begin position="2763"/>
        <end position="2789"/>
    </location>
</feature>
<feature type="region of interest" description="Disordered" evidence="1">
    <location>
        <begin position="2866"/>
        <end position="2887"/>
    </location>
</feature>
<accession>A0A075UWR8</accession>
<evidence type="ECO:0000256" key="2">
    <source>
        <dbReference type="SAM" id="Phobius"/>
    </source>
</evidence>
<dbReference type="eggNOG" id="COG2357">
    <property type="taxonomic scope" value="Bacteria"/>
</dbReference>
<dbReference type="InterPro" id="IPR028908">
    <property type="entry name" value="Tox-PL_dom"/>
</dbReference>
<dbReference type="InterPro" id="IPR057746">
    <property type="entry name" value="CpnT-like_N"/>
</dbReference>
<feature type="domain" description="Outer membrane channel protein CpnT-like N-terminal" evidence="4">
    <location>
        <begin position="7"/>
        <end position="163"/>
    </location>
</feature>
<dbReference type="eggNOG" id="COG3209">
    <property type="taxonomic scope" value="Bacteria"/>
</dbReference>
<evidence type="ECO:0000259" key="3">
    <source>
        <dbReference type="Pfam" id="PF15644"/>
    </source>
</evidence>
<feature type="compositionally biased region" description="Basic and acidic residues" evidence="1">
    <location>
        <begin position="630"/>
        <end position="652"/>
    </location>
</feature>
<evidence type="ECO:0000313" key="6">
    <source>
        <dbReference type="Proteomes" id="UP000028492"/>
    </source>
</evidence>
<dbReference type="Pfam" id="PF15644">
    <property type="entry name" value="Gln_amidase"/>
    <property type="match status" value="1"/>
</dbReference>
<dbReference type="RefSeq" id="WP_038509480.1">
    <property type="nucleotide sequence ID" value="NZ_CP008953.1"/>
</dbReference>
<proteinExistence type="predicted"/>
<feature type="compositionally biased region" description="Low complexity" evidence="1">
    <location>
        <begin position="537"/>
        <end position="550"/>
    </location>
</feature>
<protein>
    <submittedName>
        <fullName evidence="5">Conserved putative membrane protein</fullName>
    </submittedName>
</protein>
<dbReference type="HOGENOM" id="CLU_225371_0_0_11"/>
<keyword evidence="6" id="KW-1185">Reference proteome</keyword>
<dbReference type="Pfam" id="PF25547">
    <property type="entry name" value="WXG100_2"/>
    <property type="match status" value="1"/>
</dbReference>
<feature type="region of interest" description="Disordered" evidence="1">
    <location>
        <begin position="1765"/>
        <end position="1815"/>
    </location>
</feature>
<feature type="region of interest" description="Disordered" evidence="1">
    <location>
        <begin position="403"/>
        <end position="971"/>
    </location>
</feature>
<feature type="compositionally biased region" description="Pro residues" evidence="1">
    <location>
        <begin position="869"/>
        <end position="890"/>
    </location>
</feature>
<organism evidence="5 6">
    <name type="scientific">Amycolatopsis japonica</name>
    <dbReference type="NCBI Taxonomy" id="208439"/>
    <lineage>
        <taxon>Bacteria</taxon>
        <taxon>Bacillati</taxon>
        <taxon>Actinomycetota</taxon>
        <taxon>Actinomycetes</taxon>
        <taxon>Pseudonocardiales</taxon>
        <taxon>Pseudonocardiaceae</taxon>
        <taxon>Amycolatopsis</taxon>
        <taxon>Amycolatopsis japonica group</taxon>
    </lineage>
</organism>
<dbReference type="Proteomes" id="UP000028492">
    <property type="component" value="Chromosome"/>
</dbReference>
<feature type="compositionally biased region" description="Basic and acidic residues" evidence="1">
    <location>
        <begin position="691"/>
        <end position="702"/>
    </location>
</feature>
<feature type="region of interest" description="Disordered" evidence="1">
    <location>
        <begin position="2026"/>
        <end position="2047"/>
    </location>
</feature>
<feature type="transmembrane region" description="Helical" evidence="2">
    <location>
        <begin position="2148"/>
        <end position="2171"/>
    </location>
</feature>
<feature type="compositionally biased region" description="Polar residues" evidence="1">
    <location>
        <begin position="1803"/>
        <end position="1812"/>
    </location>
</feature>